<reference evidence="2 3" key="1">
    <citation type="submission" date="2019-06" db="EMBL/GenBank/DDBJ databases">
        <title>Micromonospora ordensis sp. nov., isolated from deep marine sediment.</title>
        <authorList>
            <person name="Veyisoglu A."/>
            <person name="Carro L."/>
            <person name="Klenk H.-P."/>
            <person name="Sahin N."/>
        </authorList>
    </citation>
    <scope>NUCLEOTIDE SEQUENCE [LARGE SCALE GENOMIC DNA]</scope>
    <source>
        <strain evidence="2 3">S2509</strain>
    </source>
</reference>
<name>A0A5C4QNZ1_9ACTN</name>
<proteinExistence type="predicted"/>
<protein>
    <submittedName>
        <fullName evidence="2">Helix-turn-helix domain-containing protein</fullName>
    </submittedName>
</protein>
<dbReference type="CDD" id="cd00093">
    <property type="entry name" value="HTH_XRE"/>
    <property type="match status" value="1"/>
</dbReference>
<dbReference type="EMBL" id="VDFY01000153">
    <property type="protein sequence ID" value="TNH28772.1"/>
    <property type="molecule type" value="Genomic_DNA"/>
</dbReference>
<sequence length="331" mass="36943">MTGRPEKPIDPLGGSVAQFAMLLRRLRQQMGAPSYRSMASKSFYSVAALSVAAGGTRFPSWECTEAYVRACGVDSDDRIAHWKKVWATFHRQIQDEKRARKEAAQAFAANLEETDVPVHVLGPPAPLPVPGEQYMYTDRVRYVDADPAEVETLEEFLTALDQMRVEKGFSLRQVAERARKVKLPGTDVSGGLSRSQLHDMLNGRAPLRKRHVLAFLMACEVSQDRIPAWIARLYQLHDHDRRVRAALAALKTRPDEDLPVTINRRTGKARRDGRALNEGPAVVNISPEVPAAETDTKSVPRGKHRQARGWTGLFRRAALGLADEEDHLSHS</sequence>
<accession>A0A5C4QNZ1</accession>
<dbReference type="InterPro" id="IPR001387">
    <property type="entry name" value="Cro/C1-type_HTH"/>
</dbReference>
<dbReference type="Proteomes" id="UP000306145">
    <property type="component" value="Unassembled WGS sequence"/>
</dbReference>
<dbReference type="RefSeq" id="WP_139584829.1">
    <property type="nucleotide sequence ID" value="NZ_VDFY01000153.1"/>
</dbReference>
<dbReference type="AlphaFoldDB" id="A0A5C4QNZ1"/>
<dbReference type="SMART" id="SM00530">
    <property type="entry name" value="HTH_XRE"/>
    <property type="match status" value="2"/>
</dbReference>
<gene>
    <name evidence="2" type="ORF">FHG89_14075</name>
</gene>
<keyword evidence="3" id="KW-1185">Reference proteome</keyword>
<evidence type="ECO:0000259" key="1">
    <source>
        <dbReference type="SMART" id="SM00530"/>
    </source>
</evidence>
<organism evidence="2 3">
    <name type="scientific">Micromonospora orduensis</name>
    <dbReference type="NCBI Taxonomy" id="1420891"/>
    <lineage>
        <taxon>Bacteria</taxon>
        <taxon>Bacillati</taxon>
        <taxon>Actinomycetota</taxon>
        <taxon>Actinomycetes</taxon>
        <taxon>Micromonosporales</taxon>
        <taxon>Micromonosporaceae</taxon>
        <taxon>Micromonospora</taxon>
    </lineage>
</organism>
<evidence type="ECO:0000313" key="2">
    <source>
        <dbReference type="EMBL" id="TNH28772.1"/>
    </source>
</evidence>
<dbReference type="Pfam" id="PF13560">
    <property type="entry name" value="HTH_31"/>
    <property type="match status" value="1"/>
</dbReference>
<feature type="domain" description="HTH cro/C1-type" evidence="1">
    <location>
        <begin position="159"/>
        <end position="226"/>
    </location>
</feature>
<evidence type="ECO:0000313" key="3">
    <source>
        <dbReference type="Proteomes" id="UP000306145"/>
    </source>
</evidence>
<feature type="domain" description="HTH cro/C1-type" evidence="1">
    <location>
        <begin position="22"/>
        <end position="78"/>
    </location>
</feature>
<dbReference type="OrthoDB" id="3688891at2"/>
<comment type="caution">
    <text evidence="2">The sequence shown here is derived from an EMBL/GenBank/DDBJ whole genome shotgun (WGS) entry which is preliminary data.</text>
</comment>